<evidence type="ECO:0000313" key="4">
    <source>
        <dbReference type="Proteomes" id="UP001610335"/>
    </source>
</evidence>
<sequence>MAWYSILPADLIYLESWVVRCFLFLGLVTILPWVALIIFDMALYIWRLVAYEVPVVGGRARGEQRPRAPSLNEIPEMFGLGGYDENNREKDRNIRGGGGTEGLKRRPVGGRGSSGSGCDI</sequence>
<evidence type="ECO:0000313" key="3">
    <source>
        <dbReference type="EMBL" id="KAL2829659.1"/>
    </source>
</evidence>
<feature type="compositionally biased region" description="Basic and acidic residues" evidence="1">
    <location>
        <begin position="85"/>
        <end position="94"/>
    </location>
</feature>
<name>A0ABR4IPI2_9EURO</name>
<reference evidence="3 4" key="1">
    <citation type="submission" date="2024-07" db="EMBL/GenBank/DDBJ databases">
        <title>Section-level genome sequencing and comparative genomics of Aspergillus sections Usti and Cavernicolus.</title>
        <authorList>
            <consortium name="Lawrence Berkeley National Laboratory"/>
            <person name="Nybo J.L."/>
            <person name="Vesth T.C."/>
            <person name="Theobald S."/>
            <person name="Frisvad J.C."/>
            <person name="Larsen T.O."/>
            <person name="Kjaerboelling I."/>
            <person name="Rothschild-Mancinelli K."/>
            <person name="Lyhne E.K."/>
            <person name="Kogle M.E."/>
            <person name="Barry K."/>
            <person name="Clum A."/>
            <person name="Na H."/>
            <person name="Ledsgaard L."/>
            <person name="Lin J."/>
            <person name="Lipzen A."/>
            <person name="Kuo A."/>
            <person name="Riley R."/>
            <person name="Mondo S."/>
            <person name="LaButti K."/>
            <person name="Haridas S."/>
            <person name="Pangalinan J."/>
            <person name="Salamov A.A."/>
            <person name="Simmons B.A."/>
            <person name="Magnuson J.K."/>
            <person name="Chen J."/>
            <person name="Drula E."/>
            <person name="Henrissat B."/>
            <person name="Wiebenga A."/>
            <person name="Lubbers R.J."/>
            <person name="Gomes A.C."/>
            <person name="Makela M.R."/>
            <person name="Stajich J."/>
            <person name="Grigoriev I.V."/>
            <person name="Mortensen U.H."/>
            <person name="De vries R.P."/>
            <person name="Baker S.E."/>
            <person name="Andersen M.R."/>
        </authorList>
    </citation>
    <scope>NUCLEOTIDE SEQUENCE [LARGE SCALE GENOMIC DNA]</scope>
    <source>
        <strain evidence="3 4">CBS 600.67</strain>
    </source>
</reference>
<feature type="transmembrane region" description="Helical" evidence="2">
    <location>
        <begin position="17"/>
        <end position="39"/>
    </location>
</feature>
<keyword evidence="4" id="KW-1185">Reference proteome</keyword>
<dbReference type="EMBL" id="JBFXLS010000015">
    <property type="protein sequence ID" value="KAL2829659.1"/>
    <property type="molecule type" value="Genomic_DNA"/>
</dbReference>
<keyword evidence="2" id="KW-1133">Transmembrane helix</keyword>
<accession>A0ABR4IPI2</accession>
<feature type="region of interest" description="Disordered" evidence="1">
    <location>
        <begin position="72"/>
        <end position="120"/>
    </location>
</feature>
<organism evidence="3 4">
    <name type="scientific">Aspergillus cavernicola</name>
    <dbReference type="NCBI Taxonomy" id="176166"/>
    <lineage>
        <taxon>Eukaryota</taxon>
        <taxon>Fungi</taxon>
        <taxon>Dikarya</taxon>
        <taxon>Ascomycota</taxon>
        <taxon>Pezizomycotina</taxon>
        <taxon>Eurotiomycetes</taxon>
        <taxon>Eurotiomycetidae</taxon>
        <taxon>Eurotiales</taxon>
        <taxon>Aspergillaceae</taxon>
        <taxon>Aspergillus</taxon>
        <taxon>Aspergillus subgen. Nidulantes</taxon>
    </lineage>
</organism>
<gene>
    <name evidence="3" type="ORF">BDW59DRAFT_141756</name>
</gene>
<keyword evidence="2" id="KW-0472">Membrane</keyword>
<proteinExistence type="predicted"/>
<evidence type="ECO:0000256" key="1">
    <source>
        <dbReference type="SAM" id="MobiDB-lite"/>
    </source>
</evidence>
<comment type="caution">
    <text evidence="3">The sequence shown here is derived from an EMBL/GenBank/DDBJ whole genome shotgun (WGS) entry which is preliminary data.</text>
</comment>
<keyword evidence="2" id="KW-0812">Transmembrane</keyword>
<evidence type="ECO:0000256" key="2">
    <source>
        <dbReference type="SAM" id="Phobius"/>
    </source>
</evidence>
<protein>
    <submittedName>
        <fullName evidence="3">Uncharacterized protein</fullName>
    </submittedName>
</protein>
<dbReference type="Proteomes" id="UP001610335">
    <property type="component" value="Unassembled WGS sequence"/>
</dbReference>
<feature type="compositionally biased region" description="Gly residues" evidence="1">
    <location>
        <begin position="109"/>
        <end position="120"/>
    </location>
</feature>